<gene>
    <name evidence="2" type="ORF">SCARR_04168</name>
</gene>
<protein>
    <submittedName>
        <fullName evidence="2">Uncharacterized protein</fullName>
    </submittedName>
</protein>
<dbReference type="Proteomes" id="UP000346198">
    <property type="component" value="Unassembled WGS sequence"/>
</dbReference>
<proteinExistence type="predicted"/>
<keyword evidence="1" id="KW-0812">Transmembrane</keyword>
<evidence type="ECO:0000313" key="2">
    <source>
        <dbReference type="EMBL" id="VGO22087.1"/>
    </source>
</evidence>
<accession>A0A6C2US87</accession>
<evidence type="ECO:0000313" key="3">
    <source>
        <dbReference type="Proteomes" id="UP000346198"/>
    </source>
</evidence>
<sequence length="50" mass="5590">MKKRGSIILVYLLAGICGTTWFYHAHLQRQDDKSLTYSAGTKGNLPHDPS</sequence>
<dbReference type="RefSeq" id="WP_168433482.1">
    <property type="nucleotide sequence ID" value="NZ_CAAHFH010000002.1"/>
</dbReference>
<evidence type="ECO:0000256" key="1">
    <source>
        <dbReference type="SAM" id="Phobius"/>
    </source>
</evidence>
<dbReference type="AlphaFoldDB" id="A0A6C2US87"/>
<keyword evidence="1" id="KW-0472">Membrane</keyword>
<organism evidence="2 3">
    <name type="scientific">Pontiella sulfatireligans</name>
    <dbReference type="NCBI Taxonomy" id="2750658"/>
    <lineage>
        <taxon>Bacteria</taxon>
        <taxon>Pseudomonadati</taxon>
        <taxon>Kiritimatiellota</taxon>
        <taxon>Kiritimatiellia</taxon>
        <taxon>Kiritimatiellales</taxon>
        <taxon>Pontiellaceae</taxon>
        <taxon>Pontiella</taxon>
    </lineage>
</organism>
<dbReference type="EMBL" id="CAAHFH010000002">
    <property type="protein sequence ID" value="VGO22087.1"/>
    <property type="molecule type" value="Genomic_DNA"/>
</dbReference>
<keyword evidence="1" id="KW-1133">Transmembrane helix</keyword>
<name>A0A6C2US87_9BACT</name>
<keyword evidence="3" id="KW-1185">Reference proteome</keyword>
<reference evidence="2 3" key="1">
    <citation type="submission" date="2019-04" db="EMBL/GenBank/DDBJ databases">
        <authorList>
            <person name="Van Vliet M D."/>
        </authorList>
    </citation>
    <scope>NUCLEOTIDE SEQUENCE [LARGE SCALE GENOMIC DNA]</scope>
    <source>
        <strain evidence="2 3">F21</strain>
    </source>
</reference>
<feature type="transmembrane region" description="Helical" evidence="1">
    <location>
        <begin position="7"/>
        <end position="24"/>
    </location>
</feature>